<evidence type="ECO:0000256" key="8">
    <source>
        <dbReference type="ARBA" id="ARBA00022679"/>
    </source>
</evidence>
<dbReference type="SUPFAM" id="SSF88697">
    <property type="entry name" value="PUA domain-like"/>
    <property type="match status" value="1"/>
</dbReference>
<dbReference type="RefSeq" id="WP_134159393.1">
    <property type="nucleotide sequence ID" value="NZ_BSUS01000001.1"/>
</dbReference>
<dbReference type="Pfam" id="PF20260">
    <property type="entry name" value="PUA_4"/>
    <property type="match status" value="1"/>
</dbReference>
<feature type="domain" description="Ribosomal RNA small subunit methyltransferase E methyltransferase" evidence="13">
    <location>
        <begin position="75"/>
        <end position="238"/>
    </location>
</feature>
<dbReference type="EMBL" id="SORF01000005">
    <property type="protein sequence ID" value="TDY48017.1"/>
    <property type="molecule type" value="Genomic_DNA"/>
</dbReference>
<sequence>MLPRIFVEGQGETGMMLRIGGDDGRHFARVLRVRPGERLVVAMDDGPWLGEIAAVEQADVVVSLHGRHLASEPAAQFVLVQGMAKGDKMESILQKCTEIGAISFVVYQAERSVARIDGKVEAKLERWRKIIREAAMQAQRDCVPDLTYVKSLSDLARLLQGKGVTQTLLLDEMEQAQGLRSALQMVATDGARALLVGPEGGWADAERDAFMRLPGACAVTLGRRILRTETAGMAALAAALMHFGDMGG</sequence>
<protein>
    <recommendedName>
        <fullName evidence="4 12">Ribosomal RNA small subunit methyltransferase E</fullName>
        <ecNumber evidence="3 12">2.1.1.193</ecNumber>
    </recommendedName>
</protein>
<dbReference type="AlphaFoldDB" id="A0A4R8LP09"/>
<reference evidence="15 16" key="1">
    <citation type="submission" date="2019-03" db="EMBL/GenBank/DDBJ databases">
        <title>Genomic Encyclopedia of Type Strains, Phase IV (KMG-IV): sequencing the most valuable type-strain genomes for metagenomic binning, comparative biology and taxonomic classification.</title>
        <authorList>
            <person name="Goeker M."/>
        </authorList>
    </citation>
    <scope>NUCLEOTIDE SEQUENCE [LARGE SCALE GENOMIC DNA]</scope>
    <source>
        <strain evidence="15 16">DSM 17974</strain>
    </source>
</reference>
<comment type="catalytic activity">
    <reaction evidence="11 12">
        <text>uridine(1498) in 16S rRNA + S-adenosyl-L-methionine = N(3)-methyluridine(1498) in 16S rRNA + S-adenosyl-L-homocysteine + H(+)</text>
        <dbReference type="Rhea" id="RHEA:42920"/>
        <dbReference type="Rhea" id="RHEA-COMP:10283"/>
        <dbReference type="Rhea" id="RHEA-COMP:10284"/>
        <dbReference type="ChEBI" id="CHEBI:15378"/>
        <dbReference type="ChEBI" id="CHEBI:57856"/>
        <dbReference type="ChEBI" id="CHEBI:59789"/>
        <dbReference type="ChEBI" id="CHEBI:65315"/>
        <dbReference type="ChEBI" id="CHEBI:74502"/>
        <dbReference type="EC" id="2.1.1.193"/>
    </reaction>
</comment>
<dbReference type="OrthoDB" id="9815641at2"/>
<comment type="subcellular location">
    <subcellularLocation>
        <location evidence="1 12">Cytoplasm</location>
    </subcellularLocation>
</comment>
<dbReference type="GO" id="GO:0005737">
    <property type="term" value="C:cytoplasm"/>
    <property type="evidence" value="ECO:0007669"/>
    <property type="project" value="UniProtKB-SubCell"/>
</dbReference>
<keyword evidence="7 12" id="KW-0489">Methyltransferase</keyword>
<dbReference type="InterPro" id="IPR029026">
    <property type="entry name" value="tRNA_m1G_MTases_N"/>
</dbReference>
<dbReference type="Gene3D" id="3.40.1280.10">
    <property type="match status" value="1"/>
</dbReference>
<evidence type="ECO:0000256" key="5">
    <source>
        <dbReference type="ARBA" id="ARBA00022490"/>
    </source>
</evidence>
<dbReference type="InterPro" id="IPR015947">
    <property type="entry name" value="PUA-like_sf"/>
</dbReference>
<dbReference type="InterPro" id="IPR029028">
    <property type="entry name" value="Alpha/beta_knot_MTases"/>
</dbReference>
<feature type="domain" description="Ribosomal RNA small subunit methyltransferase E PUA-like" evidence="14">
    <location>
        <begin position="20"/>
        <end position="56"/>
    </location>
</feature>
<evidence type="ECO:0000313" key="16">
    <source>
        <dbReference type="Proteomes" id="UP000294581"/>
    </source>
</evidence>
<organism evidence="15 16">
    <name type="scientific">Alicyclobacillus sacchari</name>
    <dbReference type="NCBI Taxonomy" id="392010"/>
    <lineage>
        <taxon>Bacteria</taxon>
        <taxon>Bacillati</taxon>
        <taxon>Bacillota</taxon>
        <taxon>Bacilli</taxon>
        <taxon>Bacillales</taxon>
        <taxon>Alicyclobacillaceae</taxon>
        <taxon>Alicyclobacillus</taxon>
    </lineage>
</organism>
<dbReference type="InterPro" id="IPR046886">
    <property type="entry name" value="RsmE_MTase_dom"/>
</dbReference>
<evidence type="ECO:0000256" key="12">
    <source>
        <dbReference type="PIRNR" id="PIRNR015601"/>
    </source>
</evidence>
<evidence type="ECO:0000313" key="15">
    <source>
        <dbReference type="EMBL" id="TDY48017.1"/>
    </source>
</evidence>
<evidence type="ECO:0000256" key="3">
    <source>
        <dbReference type="ARBA" id="ARBA00012328"/>
    </source>
</evidence>
<name>A0A4R8LP09_9BACL</name>
<keyword evidence="6 12" id="KW-0698">rRNA processing</keyword>
<comment type="caution">
    <text evidence="15">The sequence shown here is derived from an EMBL/GenBank/DDBJ whole genome shotgun (WGS) entry which is preliminary data.</text>
</comment>
<dbReference type="Proteomes" id="UP000294581">
    <property type="component" value="Unassembled WGS sequence"/>
</dbReference>
<dbReference type="CDD" id="cd18084">
    <property type="entry name" value="RsmE-like"/>
    <property type="match status" value="1"/>
</dbReference>
<comment type="similarity">
    <text evidence="2 12">Belongs to the RNA methyltransferase RsmE family.</text>
</comment>
<evidence type="ECO:0000256" key="9">
    <source>
        <dbReference type="ARBA" id="ARBA00022691"/>
    </source>
</evidence>
<evidence type="ECO:0000256" key="10">
    <source>
        <dbReference type="ARBA" id="ARBA00025699"/>
    </source>
</evidence>
<dbReference type="PANTHER" id="PTHR30027:SF3">
    <property type="entry name" value="16S RRNA (URACIL(1498)-N(3))-METHYLTRANSFERASE"/>
    <property type="match status" value="1"/>
</dbReference>
<evidence type="ECO:0000256" key="4">
    <source>
        <dbReference type="ARBA" id="ARBA00013673"/>
    </source>
</evidence>
<dbReference type="PANTHER" id="PTHR30027">
    <property type="entry name" value="RIBOSOMAL RNA SMALL SUBUNIT METHYLTRANSFERASE E"/>
    <property type="match status" value="1"/>
</dbReference>
<dbReference type="GO" id="GO:0070042">
    <property type="term" value="F:rRNA (uridine-N3-)-methyltransferase activity"/>
    <property type="evidence" value="ECO:0007669"/>
    <property type="project" value="TreeGrafter"/>
</dbReference>
<proteinExistence type="inferred from homology"/>
<accession>A0A4R8LP09</accession>
<evidence type="ECO:0000256" key="11">
    <source>
        <dbReference type="ARBA" id="ARBA00047944"/>
    </source>
</evidence>
<dbReference type="EC" id="2.1.1.193" evidence="3 12"/>
<dbReference type="SUPFAM" id="SSF75217">
    <property type="entry name" value="alpha/beta knot"/>
    <property type="match status" value="1"/>
</dbReference>
<gene>
    <name evidence="15" type="ORF">C7445_105199</name>
</gene>
<evidence type="ECO:0000259" key="13">
    <source>
        <dbReference type="Pfam" id="PF04452"/>
    </source>
</evidence>
<dbReference type="InterPro" id="IPR006700">
    <property type="entry name" value="RsmE"/>
</dbReference>
<dbReference type="NCBIfam" id="TIGR00046">
    <property type="entry name" value="RsmE family RNA methyltransferase"/>
    <property type="match status" value="1"/>
</dbReference>
<evidence type="ECO:0000256" key="6">
    <source>
        <dbReference type="ARBA" id="ARBA00022552"/>
    </source>
</evidence>
<evidence type="ECO:0000256" key="1">
    <source>
        <dbReference type="ARBA" id="ARBA00004496"/>
    </source>
</evidence>
<comment type="function">
    <text evidence="10 12">Specifically methylates the N3 position of the uracil ring of uridine 1498 (m3U1498) in 16S rRNA. Acts on the fully assembled 30S ribosomal subunit.</text>
</comment>
<keyword evidence="9 12" id="KW-0949">S-adenosyl-L-methionine</keyword>
<keyword evidence="5 12" id="KW-0963">Cytoplasm</keyword>
<evidence type="ECO:0000259" key="14">
    <source>
        <dbReference type="Pfam" id="PF20260"/>
    </source>
</evidence>
<keyword evidence="16" id="KW-1185">Reference proteome</keyword>
<dbReference type="GO" id="GO:0070475">
    <property type="term" value="P:rRNA base methylation"/>
    <property type="evidence" value="ECO:0007669"/>
    <property type="project" value="TreeGrafter"/>
</dbReference>
<dbReference type="Pfam" id="PF04452">
    <property type="entry name" value="Methyltrans_RNA"/>
    <property type="match status" value="1"/>
</dbReference>
<dbReference type="InterPro" id="IPR046887">
    <property type="entry name" value="RsmE_PUA-like"/>
</dbReference>
<keyword evidence="8 12" id="KW-0808">Transferase</keyword>
<evidence type="ECO:0000256" key="7">
    <source>
        <dbReference type="ARBA" id="ARBA00022603"/>
    </source>
</evidence>
<evidence type="ECO:0000256" key="2">
    <source>
        <dbReference type="ARBA" id="ARBA00005528"/>
    </source>
</evidence>
<dbReference type="PIRSF" id="PIRSF015601">
    <property type="entry name" value="MTase_slr0722"/>
    <property type="match status" value="1"/>
</dbReference>